<dbReference type="PROSITE" id="PS51257">
    <property type="entry name" value="PROKAR_LIPOPROTEIN"/>
    <property type="match status" value="1"/>
</dbReference>
<name>A0A6S6SSL4_9BACT</name>
<evidence type="ECO:0008006" key="2">
    <source>
        <dbReference type="Google" id="ProtNLM"/>
    </source>
</evidence>
<proteinExistence type="predicted"/>
<evidence type="ECO:0000313" key="1">
    <source>
        <dbReference type="EMBL" id="CAA6808741.1"/>
    </source>
</evidence>
<protein>
    <recommendedName>
        <fullName evidence="2">Lipoprotein</fullName>
    </recommendedName>
</protein>
<accession>A0A6S6SSL4</accession>
<sequence length="187" mass="21277">MGIKEISIKNFKALGLCILGTVLSVSCSDISESRSDEITNYHLLRSDSELVSNTSEQTENEKWVPYENRKVKGASGTEIHREDGKIRQIFTSVSKRTLENKKTRDQLFSDFTTVYKIERGESIFIFVSPSAAQDAYLNDIYNGRTWKSDYLGRYQVGADHYIKLPHLEEEEVVVDLSAQAQLQLANM</sequence>
<organism evidence="1">
    <name type="scientific">uncultured Aureispira sp</name>
    <dbReference type="NCBI Taxonomy" id="1331704"/>
    <lineage>
        <taxon>Bacteria</taxon>
        <taxon>Pseudomonadati</taxon>
        <taxon>Bacteroidota</taxon>
        <taxon>Saprospiria</taxon>
        <taxon>Saprospirales</taxon>
        <taxon>Saprospiraceae</taxon>
        <taxon>Aureispira</taxon>
        <taxon>environmental samples</taxon>
    </lineage>
</organism>
<dbReference type="AlphaFoldDB" id="A0A6S6SSL4"/>
<gene>
    <name evidence="1" type="ORF">HELGO_WM35504</name>
</gene>
<dbReference type="EMBL" id="CACVAQ010000145">
    <property type="protein sequence ID" value="CAA6808741.1"/>
    <property type="molecule type" value="Genomic_DNA"/>
</dbReference>
<reference evidence="1" key="1">
    <citation type="submission" date="2020-01" db="EMBL/GenBank/DDBJ databases">
        <authorList>
            <person name="Meier V. D."/>
            <person name="Meier V D."/>
        </authorList>
    </citation>
    <scope>NUCLEOTIDE SEQUENCE</scope>
    <source>
        <strain evidence="1">HLG_WM_MAG_10</strain>
    </source>
</reference>